<organism evidence="2 3">
    <name type="scientific">Rhodopirellula halodulae</name>
    <dbReference type="NCBI Taxonomy" id="2894198"/>
    <lineage>
        <taxon>Bacteria</taxon>
        <taxon>Pseudomonadati</taxon>
        <taxon>Planctomycetota</taxon>
        <taxon>Planctomycetia</taxon>
        <taxon>Pirellulales</taxon>
        <taxon>Pirellulaceae</taxon>
        <taxon>Rhodopirellula</taxon>
    </lineage>
</organism>
<dbReference type="Pfam" id="PF04940">
    <property type="entry name" value="BLUF"/>
    <property type="match status" value="1"/>
</dbReference>
<dbReference type="EMBL" id="JAJKFW010000062">
    <property type="protein sequence ID" value="MCC9645005.1"/>
    <property type="molecule type" value="Genomic_DNA"/>
</dbReference>
<proteinExistence type="predicted"/>
<dbReference type="PROSITE" id="PS50925">
    <property type="entry name" value="BLUF"/>
    <property type="match status" value="1"/>
</dbReference>
<gene>
    <name evidence="2" type="ORF">LOC71_22235</name>
</gene>
<feature type="domain" description="BLUF" evidence="1">
    <location>
        <begin position="1"/>
        <end position="77"/>
    </location>
</feature>
<dbReference type="InterPro" id="IPR036046">
    <property type="entry name" value="Acylphosphatase-like_dom_sf"/>
</dbReference>
<reference evidence="2" key="1">
    <citation type="submission" date="2021-11" db="EMBL/GenBank/DDBJ databases">
        <title>Genome sequence.</title>
        <authorList>
            <person name="Sun Q."/>
        </authorList>
    </citation>
    <scope>NUCLEOTIDE SEQUENCE</scope>
    <source>
        <strain evidence="2">JC740</strain>
    </source>
</reference>
<evidence type="ECO:0000313" key="3">
    <source>
        <dbReference type="Proteomes" id="UP001430306"/>
    </source>
</evidence>
<accession>A0ABS8NN96</accession>
<dbReference type="SMART" id="SM01034">
    <property type="entry name" value="BLUF"/>
    <property type="match status" value="1"/>
</dbReference>
<evidence type="ECO:0000259" key="1">
    <source>
        <dbReference type="PROSITE" id="PS50925"/>
    </source>
</evidence>
<sequence length="133" mass="15118">MSEFTRIRRESQSNNKRDGLTGILVFGEGEFMQILEGTRNAISSAFSRISSDPMHSNIMLIHFSECSERLFGDWAMRHLTIRTEVLEQMTNFQEFEPRCWSSQECIAFGIEYKAIATSSVLQASKPSLVSAVE</sequence>
<dbReference type="Gene3D" id="3.30.70.100">
    <property type="match status" value="1"/>
</dbReference>
<dbReference type="SUPFAM" id="SSF54975">
    <property type="entry name" value="Acylphosphatase/BLUF domain-like"/>
    <property type="match status" value="1"/>
</dbReference>
<name>A0ABS8NN96_9BACT</name>
<keyword evidence="3" id="KW-1185">Reference proteome</keyword>
<comment type="caution">
    <text evidence="2">The sequence shown here is derived from an EMBL/GenBank/DDBJ whole genome shotgun (WGS) entry which is preliminary data.</text>
</comment>
<protein>
    <submittedName>
        <fullName evidence="2">BLUF domain-containing protein</fullName>
    </submittedName>
</protein>
<dbReference type="InterPro" id="IPR007024">
    <property type="entry name" value="BLUF_domain"/>
</dbReference>
<evidence type="ECO:0000313" key="2">
    <source>
        <dbReference type="EMBL" id="MCC9645005.1"/>
    </source>
</evidence>
<dbReference type="Proteomes" id="UP001430306">
    <property type="component" value="Unassembled WGS sequence"/>
</dbReference>